<dbReference type="AlphaFoldDB" id="L8HBT9"/>
<keyword evidence="3" id="KW-1185">Reference proteome</keyword>
<dbReference type="VEuPathDB" id="AmoebaDB:ACA1_300040"/>
<protein>
    <submittedName>
        <fullName evidence="2">Uncharacterized protein</fullName>
    </submittedName>
</protein>
<dbReference type="KEGG" id="acan:ACA1_300040"/>
<evidence type="ECO:0000256" key="1">
    <source>
        <dbReference type="SAM" id="MobiDB-lite"/>
    </source>
</evidence>
<sequence length="334" mass="36250">MAPSAVGDVFNFSAGNGFVYNIRSINVFPLSAGRKRAAGETVHVNGSPRTLPVVHPLHPAFFAKPHDWAAELKPAPAPFLSSDLRLEPATDKDSTTPSLPAVESATWEKKEDEMCAKEEEQRLERFLKSSASTEVEGAVRPIFFACAGLVDSQSSAWAVLDVAARLADKMRQPPLPGSLARPCSSLALDAAAATTASDLGDHHDQQQQPGDDDDDEEVGWEEEEEAAADRVRRERWMLWAGDLAAGAASGLVLYWLPQGDRKGLALYGLTRSGEFLARFLPQRHLDHAPRLPPHQLGLLSAAPTWSSLRSSQQHGLHHCHRGSLVLNSGGSHVW</sequence>
<reference evidence="2 3" key="1">
    <citation type="journal article" date="2013" name="Genome Biol.">
        <title>Genome of Acanthamoeba castellanii highlights extensive lateral gene transfer and early evolution of tyrosine kinase signaling.</title>
        <authorList>
            <person name="Clarke M."/>
            <person name="Lohan A.J."/>
            <person name="Liu B."/>
            <person name="Lagkouvardos I."/>
            <person name="Roy S."/>
            <person name="Zafar N."/>
            <person name="Bertelli C."/>
            <person name="Schilde C."/>
            <person name="Kianianmomeni A."/>
            <person name="Burglin T.R."/>
            <person name="Frech C."/>
            <person name="Turcotte B."/>
            <person name="Kopec K.O."/>
            <person name="Synnott J.M."/>
            <person name="Choo C."/>
            <person name="Paponov I."/>
            <person name="Finkler A."/>
            <person name="Soon Heng Tan C."/>
            <person name="Hutchins A.P."/>
            <person name="Weinmeier T."/>
            <person name="Rattei T."/>
            <person name="Chu J.S."/>
            <person name="Gimenez G."/>
            <person name="Irimia M."/>
            <person name="Rigden D.J."/>
            <person name="Fitzpatrick D.A."/>
            <person name="Lorenzo-Morales J."/>
            <person name="Bateman A."/>
            <person name="Chiu C.H."/>
            <person name="Tang P."/>
            <person name="Hegemann P."/>
            <person name="Fromm H."/>
            <person name="Raoult D."/>
            <person name="Greub G."/>
            <person name="Miranda-Saavedra D."/>
            <person name="Chen N."/>
            <person name="Nash P."/>
            <person name="Ginger M.L."/>
            <person name="Horn M."/>
            <person name="Schaap P."/>
            <person name="Caler L."/>
            <person name="Loftus B."/>
        </authorList>
    </citation>
    <scope>NUCLEOTIDE SEQUENCE [LARGE SCALE GENOMIC DNA]</scope>
    <source>
        <strain evidence="2 3">Neff</strain>
    </source>
</reference>
<organism evidence="2 3">
    <name type="scientific">Acanthamoeba castellanii (strain ATCC 30010 / Neff)</name>
    <dbReference type="NCBI Taxonomy" id="1257118"/>
    <lineage>
        <taxon>Eukaryota</taxon>
        <taxon>Amoebozoa</taxon>
        <taxon>Discosea</taxon>
        <taxon>Longamoebia</taxon>
        <taxon>Centramoebida</taxon>
        <taxon>Acanthamoebidae</taxon>
        <taxon>Acanthamoeba</taxon>
    </lineage>
</organism>
<feature type="region of interest" description="Disordered" evidence="1">
    <location>
        <begin position="87"/>
        <end position="110"/>
    </location>
</feature>
<dbReference type="EMBL" id="KB007872">
    <property type="protein sequence ID" value="ELR22707.1"/>
    <property type="molecule type" value="Genomic_DNA"/>
</dbReference>
<name>L8HBT9_ACACF</name>
<feature type="region of interest" description="Disordered" evidence="1">
    <location>
        <begin position="194"/>
        <end position="227"/>
    </location>
</feature>
<evidence type="ECO:0000313" key="2">
    <source>
        <dbReference type="EMBL" id="ELR22707.1"/>
    </source>
</evidence>
<accession>L8HBT9</accession>
<proteinExistence type="predicted"/>
<dbReference type="GeneID" id="14923665"/>
<dbReference type="RefSeq" id="XP_004351100.1">
    <property type="nucleotide sequence ID" value="XM_004351048.1"/>
</dbReference>
<dbReference type="Proteomes" id="UP000011083">
    <property type="component" value="Unassembled WGS sequence"/>
</dbReference>
<evidence type="ECO:0000313" key="3">
    <source>
        <dbReference type="Proteomes" id="UP000011083"/>
    </source>
</evidence>
<gene>
    <name evidence="2" type="ORF">ACA1_300040</name>
</gene>
<feature type="compositionally biased region" description="Acidic residues" evidence="1">
    <location>
        <begin position="210"/>
        <end position="226"/>
    </location>
</feature>